<dbReference type="GO" id="GO:0003677">
    <property type="term" value="F:DNA binding"/>
    <property type="evidence" value="ECO:0007669"/>
    <property type="project" value="UniProtKB-KW"/>
</dbReference>
<dbReference type="InterPro" id="IPR012156">
    <property type="entry name" value="Cold_shock_CspA"/>
</dbReference>
<feature type="domain" description="CSD" evidence="7">
    <location>
        <begin position="5"/>
        <end position="74"/>
    </location>
</feature>
<keyword evidence="3" id="KW-0805">Transcription regulation</keyword>
<dbReference type="PANTHER" id="PTHR46565:SF20">
    <property type="entry name" value="COLD SHOCK DOMAIN-CONTAINING PROTEIN 4"/>
    <property type="match status" value="1"/>
</dbReference>
<keyword evidence="6" id="KW-0804">Transcription</keyword>
<comment type="subcellular location">
    <subcellularLocation>
        <location evidence="1">Cytoplasm</location>
    </subcellularLocation>
</comment>
<evidence type="ECO:0000256" key="3">
    <source>
        <dbReference type="ARBA" id="ARBA00023015"/>
    </source>
</evidence>
<evidence type="ECO:0000256" key="4">
    <source>
        <dbReference type="ARBA" id="ARBA00023125"/>
    </source>
</evidence>
<reference evidence="8" key="1">
    <citation type="submission" date="2020-05" db="EMBL/GenBank/DDBJ databases">
        <authorList>
            <person name="Chiriac C."/>
            <person name="Salcher M."/>
            <person name="Ghai R."/>
            <person name="Kavagutti S V."/>
        </authorList>
    </citation>
    <scope>NUCLEOTIDE SEQUENCE</scope>
</reference>
<dbReference type="Pfam" id="PF00313">
    <property type="entry name" value="CSD"/>
    <property type="match status" value="1"/>
</dbReference>
<evidence type="ECO:0000256" key="2">
    <source>
        <dbReference type="ARBA" id="ARBA00022490"/>
    </source>
</evidence>
<keyword evidence="2" id="KW-0963">Cytoplasm</keyword>
<keyword evidence="5" id="KW-0010">Activator</keyword>
<proteinExistence type="predicted"/>
<dbReference type="SMART" id="SM00357">
    <property type="entry name" value="CSP"/>
    <property type="match status" value="1"/>
</dbReference>
<evidence type="ECO:0000256" key="1">
    <source>
        <dbReference type="ARBA" id="ARBA00004496"/>
    </source>
</evidence>
<dbReference type="PANTHER" id="PTHR46565">
    <property type="entry name" value="COLD SHOCK DOMAIN PROTEIN 2"/>
    <property type="match status" value="1"/>
</dbReference>
<sequence length="77" mass="8766">MSDDKYTGDVLWFDPKRGFGFIGWDMDGVKQKDLFVHFSDIVCEGFKTLIKDQKVSFGLGKNNRGDPKAIDVNVLKH</sequence>
<evidence type="ECO:0000256" key="6">
    <source>
        <dbReference type="ARBA" id="ARBA00023163"/>
    </source>
</evidence>
<dbReference type="InterPro" id="IPR012340">
    <property type="entry name" value="NA-bd_OB-fold"/>
</dbReference>
<dbReference type="CDD" id="cd04458">
    <property type="entry name" value="CSP_CDS"/>
    <property type="match status" value="1"/>
</dbReference>
<dbReference type="PRINTS" id="PR00050">
    <property type="entry name" value="COLDSHOCK"/>
</dbReference>
<dbReference type="PIRSF" id="PIRSF002599">
    <property type="entry name" value="Cold_shock_A"/>
    <property type="match status" value="1"/>
</dbReference>
<evidence type="ECO:0000259" key="7">
    <source>
        <dbReference type="PROSITE" id="PS51857"/>
    </source>
</evidence>
<organism evidence="8">
    <name type="scientific">uncultured Caudovirales phage</name>
    <dbReference type="NCBI Taxonomy" id="2100421"/>
    <lineage>
        <taxon>Viruses</taxon>
        <taxon>Duplodnaviria</taxon>
        <taxon>Heunggongvirae</taxon>
        <taxon>Uroviricota</taxon>
        <taxon>Caudoviricetes</taxon>
        <taxon>Peduoviridae</taxon>
        <taxon>Maltschvirus</taxon>
        <taxon>Maltschvirus maltsch</taxon>
    </lineage>
</organism>
<dbReference type="SUPFAM" id="SSF50249">
    <property type="entry name" value="Nucleic acid-binding proteins"/>
    <property type="match status" value="1"/>
</dbReference>
<protein>
    <submittedName>
        <fullName evidence="8">CspC Cold shock proteins</fullName>
    </submittedName>
</protein>
<dbReference type="EMBL" id="LR797252">
    <property type="protein sequence ID" value="CAB4197121.1"/>
    <property type="molecule type" value="Genomic_DNA"/>
</dbReference>
<dbReference type="InterPro" id="IPR002059">
    <property type="entry name" value="CSP_DNA-bd"/>
</dbReference>
<accession>A0A6J5RU89</accession>
<evidence type="ECO:0000256" key="5">
    <source>
        <dbReference type="ARBA" id="ARBA00023159"/>
    </source>
</evidence>
<keyword evidence="4" id="KW-0238">DNA-binding</keyword>
<dbReference type="Gene3D" id="2.40.50.140">
    <property type="entry name" value="Nucleic acid-binding proteins"/>
    <property type="match status" value="1"/>
</dbReference>
<name>A0A6J5RU89_9CAUD</name>
<evidence type="ECO:0000313" key="8">
    <source>
        <dbReference type="EMBL" id="CAB4197121.1"/>
    </source>
</evidence>
<gene>
    <name evidence="8" type="ORF">UFOVP1290_641</name>
</gene>
<dbReference type="PROSITE" id="PS51857">
    <property type="entry name" value="CSD_2"/>
    <property type="match status" value="1"/>
</dbReference>
<dbReference type="InterPro" id="IPR011129">
    <property type="entry name" value="CSD"/>
</dbReference>